<reference evidence="3" key="1">
    <citation type="submission" date="2013-07" db="EMBL/GenBank/DDBJ databases">
        <title>The genome of Eucalyptus grandis.</title>
        <authorList>
            <person name="Schmutz J."/>
            <person name="Hayes R."/>
            <person name="Myburg A."/>
            <person name="Tuskan G."/>
            <person name="Grattapaglia D."/>
            <person name="Rokhsar D.S."/>
        </authorList>
    </citation>
    <scope>NUCLEOTIDE SEQUENCE</scope>
    <source>
        <tissue evidence="3">Leaf extractions</tissue>
    </source>
</reference>
<dbReference type="Pfam" id="PF22562">
    <property type="entry name" value="UBA_7"/>
    <property type="match status" value="1"/>
</dbReference>
<protein>
    <recommendedName>
        <fullName evidence="2">UBA domain-containing protein</fullName>
    </recommendedName>
</protein>
<dbReference type="InterPro" id="IPR015940">
    <property type="entry name" value="UBA"/>
</dbReference>
<evidence type="ECO:0000259" key="2">
    <source>
        <dbReference type="PROSITE" id="PS50030"/>
    </source>
</evidence>
<dbReference type="Gene3D" id="1.10.8.10">
    <property type="entry name" value="DNA helicase RuvA subunit, C-terminal domain"/>
    <property type="match status" value="2"/>
</dbReference>
<sequence length="164" mass="18780">MSMGFKEHNARRALRMNNQDVGSAVDFLIEEKAKKLQKREEDMKRRQELSEQKSYGVTLTKKPVDLKSLNELVSIGFEKALAAEALRRNENDTQKALDDLTNPETNAAIQNDIESRKRKRQRKSDKAAIEQLVSMGFERSRGTCSMIVFLFPLVLSCFAWISII</sequence>
<dbReference type="EMBL" id="KK198755">
    <property type="protein sequence ID" value="KCW83021.1"/>
    <property type="molecule type" value="Genomic_DNA"/>
</dbReference>
<dbReference type="CDD" id="cd14270">
    <property type="entry name" value="UBA"/>
    <property type="match status" value="1"/>
</dbReference>
<dbReference type="SUPFAM" id="SSF46934">
    <property type="entry name" value="UBA-like"/>
    <property type="match status" value="2"/>
</dbReference>
<dbReference type="AlphaFoldDB" id="A0A059CXZ0"/>
<feature type="domain" description="UBA" evidence="2">
    <location>
        <begin position="63"/>
        <end position="103"/>
    </location>
</feature>
<gene>
    <name evidence="3" type="ORF">EUGRSUZ_C04399</name>
</gene>
<evidence type="ECO:0000313" key="3">
    <source>
        <dbReference type="EMBL" id="KCW83021.1"/>
    </source>
</evidence>
<dbReference type="OMA" id="CFAWISI"/>
<dbReference type="eggNOG" id="KOG2561">
    <property type="taxonomic scope" value="Eukaryota"/>
</dbReference>
<dbReference type="STRING" id="71139.A0A059CXZ0"/>
<feature type="transmembrane region" description="Helical" evidence="1">
    <location>
        <begin position="144"/>
        <end position="163"/>
    </location>
</feature>
<feature type="domain" description="UBA" evidence="2">
    <location>
        <begin position="1"/>
        <end position="31"/>
    </location>
</feature>
<keyword evidence="1" id="KW-1133">Transmembrane helix</keyword>
<dbReference type="Gramene" id="KCW83021">
    <property type="protein sequence ID" value="KCW83021"/>
    <property type="gene ID" value="EUGRSUZ_C04399"/>
</dbReference>
<dbReference type="InterPro" id="IPR009060">
    <property type="entry name" value="UBA-like_sf"/>
</dbReference>
<dbReference type="InterPro" id="IPR039749">
    <property type="entry name" value="NUB1"/>
</dbReference>
<accession>A0A059CXZ0</accession>
<organism evidence="3">
    <name type="scientific">Eucalyptus grandis</name>
    <name type="common">Flooded gum</name>
    <dbReference type="NCBI Taxonomy" id="71139"/>
    <lineage>
        <taxon>Eukaryota</taxon>
        <taxon>Viridiplantae</taxon>
        <taxon>Streptophyta</taxon>
        <taxon>Embryophyta</taxon>
        <taxon>Tracheophyta</taxon>
        <taxon>Spermatophyta</taxon>
        <taxon>Magnoliopsida</taxon>
        <taxon>eudicotyledons</taxon>
        <taxon>Gunneridae</taxon>
        <taxon>Pentapetalae</taxon>
        <taxon>rosids</taxon>
        <taxon>malvids</taxon>
        <taxon>Myrtales</taxon>
        <taxon>Myrtaceae</taxon>
        <taxon>Myrtoideae</taxon>
        <taxon>Eucalypteae</taxon>
        <taxon>Eucalyptus</taxon>
    </lineage>
</organism>
<dbReference type="PROSITE" id="PS50030">
    <property type="entry name" value="UBA"/>
    <property type="match status" value="2"/>
</dbReference>
<name>A0A059CXZ0_EUCGR</name>
<dbReference type="PANTHER" id="PTHR12948">
    <property type="entry name" value="NEDD8 ULTIMATE BUSTER-1 BS4 PROTEIN"/>
    <property type="match status" value="1"/>
</dbReference>
<keyword evidence="1" id="KW-0472">Membrane</keyword>
<proteinExistence type="predicted"/>
<dbReference type="SMART" id="SM00165">
    <property type="entry name" value="UBA"/>
    <property type="match status" value="2"/>
</dbReference>
<evidence type="ECO:0000256" key="1">
    <source>
        <dbReference type="SAM" id="Phobius"/>
    </source>
</evidence>
<dbReference type="InParanoid" id="A0A059CXZ0"/>
<dbReference type="PANTHER" id="PTHR12948:SF3">
    <property type="entry name" value="NEDD8 ULTIMATE BUSTER 1"/>
    <property type="match status" value="1"/>
</dbReference>
<keyword evidence="1" id="KW-0812">Transmembrane</keyword>